<dbReference type="STRING" id="1129374.AJE_09624"/>
<dbReference type="Proteomes" id="UP000012046">
    <property type="component" value="Unassembled WGS sequence"/>
</dbReference>
<keyword evidence="2 7" id="KW-0378">Hydrolase</keyword>
<sequence>MPAVMAPKLRVAMLQTELVWQDTAANLQALSRQLAAAPAADLLVLPEMFASGFSMDSARIAEHEPGPALSWLKQQAAHYQGAIAGSLAVRTADGHYVNRLYFVTPDGAVQSYDKRHLFRMAGEHQAYAAGQQRVIVNWQGWRILLQVCYDLRFPVFSRNLGDYDAIIYVANWPAPRSRAWWLLLQARAIENQAYVFGCNRVGQDANGLNYRGDSLIADYLGQPLAELAPEQSGILYAEADLAALQQFRQQFPAQLDADAFELR</sequence>
<evidence type="ECO:0000256" key="4">
    <source>
        <dbReference type="ARBA" id="ARBA00052904"/>
    </source>
</evidence>
<dbReference type="PANTHER" id="PTHR47799:SF1">
    <property type="entry name" value="OMEGA-AMIDASE YAFV"/>
    <property type="match status" value="1"/>
</dbReference>
<evidence type="ECO:0000313" key="7">
    <source>
        <dbReference type="EMBL" id="EHR40808.1"/>
    </source>
</evidence>
<dbReference type="CDD" id="cd07575">
    <property type="entry name" value="Xc-1258_like"/>
    <property type="match status" value="1"/>
</dbReference>
<evidence type="ECO:0000256" key="3">
    <source>
        <dbReference type="ARBA" id="ARBA00039118"/>
    </source>
</evidence>
<dbReference type="RefSeq" id="WP_008950702.1">
    <property type="nucleotide sequence ID" value="NZ_AHTH01000028.1"/>
</dbReference>
<dbReference type="FunFam" id="3.60.110.10:FF:000004">
    <property type="entry name" value="Carbon-nitrogen hydrolase"/>
    <property type="match status" value="1"/>
</dbReference>
<dbReference type="PANTHER" id="PTHR47799">
    <property type="entry name" value="OMEGA-AMIDASE YAFV"/>
    <property type="match status" value="1"/>
</dbReference>
<evidence type="ECO:0000256" key="2">
    <source>
        <dbReference type="ARBA" id="ARBA00022801"/>
    </source>
</evidence>
<dbReference type="PROSITE" id="PS01227">
    <property type="entry name" value="UPF0012"/>
    <property type="match status" value="1"/>
</dbReference>
<accession>H3ZEZ0</accession>
<feature type="domain" description="CN hydrolase" evidence="6">
    <location>
        <begin position="9"/>
        <end position="241"/>
    </location>
</feature>
<dbReference type="PROSITE" id="PS50263">
    <property type="entry name" value="CN_HYDROLASE"/>
    <property type="match status" value="1"/>
</dbReference>
<organism evidence="7 8">
    <name type="scientific">Alishewanella jeotgali KCTC 22429</name>
    <dbReference type="NCBI Taxonomy" id="1129374"/>
    <lineage>
        <taxon>Bacteria</taxon>
        <taxon>Pseudomonadati</taxon>
        <taxon>Pseudomonadota</taxon>
        <taxon>Gammaproteobacteria</taxon>
        <taxon>Alteromonadales</taxon>
        <taxon>Alteromonadaceae</taxon>
        <taxon>Alishewanella</taxon>
    </lineage>
</organism>
<comment type="catalytic activity">
    <reaction evidence="4">
        <text>a monoamide of a dicarboxylate + H2O = a dicarboxylate + NH4(+)</text>
        <dbReference type="Rhea" id="RHEA:11716"/>
        <dbReference type="ChEBI" id="CHEBI:15377"/>
        <dbReference type="ChEBI" id="CHEBI:28938"/>
        <dbReference type="ChEBI" id="CHEBI:28965"/>
        <dbReference type="ChEBI" id="CHEBI:77450"/>
        <dbReference type="EC" id="3.5.1.3"/>
    </reaction>
</comment>
<dbReference type="EMBL" id="AHTH01000028">
    <property type="protein sequence ID" value="EHR40808.1"/>
    <property type="molecule type" value="Genomic_DNA"/>
</dbReference>
<dbReference type="GO" id="GO:0106008">
    <property type="term" value="F:2-oxoglutaramate amidase activity"/>
    <property type="evidence" value="ECO:0007669"/>
    <property type="project" value="TreeGrafter"/>
</dbReference>
<evidence type="ECO:0000259" key="6">
    <source>
        <dbReference type="PROSITE" id="PS50263"/>
    </source>
</evidence>
<reference evidence="7 8" key="1">
    <citation type="journal article" date="2012" name="J. Bacteriol.">
        <title>Genome Sequence of Extracellular-Protease-Producing Alishewanella jeotgali Isolated from Traditional Korean Fermented Seafood.</title>
        <authorList>
            <person name="Jung J."/>
            <person name="Chun J."/>
            <person name="Park W."/>
        </authorList>
    </citation>
    <scope>NUCLEOTIDE SEQUENCE [LARGE SCALE GENOMIC DNA]</scope>
    <source>
        <strain evidence="7 8">KCTC 22429</strain>
    </source>
</reference>
<dbReference type="PATRIC" id="fig|1129374.4.peg.1917"/>
<dbReference type="InterPro" id="IPR052737">
    <property type="entry name" value="Omega-amidase_YafV"/>
</dbReference>
<dbReference type="InterPro" id="IPR036526">
    <property type="entry name" value="C-N_Hydrolase_sf"/>
</dbReference>
<dbReference type="InterPro" id="IPR003010">
    <property type="entry name" value="C-N_Hydrolase"/>
</dbReference>
<protein>
    <recommendedName>
        <fullName evidence="5">Omega-amidase YafV</fullName>
        <ecNumber evidence="3">3.5.1.3</ecNumber>
    </recommendedName>
</protein>
<dbReference type="eggNOG" id="COG0388">
    <property type="taxonomic scope" value="Bacteria"/>
</dbReference>
<dbReference type="NCBIfam" id="NF007757">
    <property type="entry name" value="PRK10438.1"/>
    <property type="match status" value="1"/>
</dbReference>
<dbReference type="SUPFAM" id="SSF56317">
    <property type="entry name" value="Carbon-nitrogen hydrolase"/>
    <property type="match status" value="1"/>
</dbReference>
<dbReference type="AlphaFoldDB" id="H3ZEZ0"/>
<evidence type="ECO:0000256" key="5">
    <source>
        <dbReference type="ARBA" id="ARBA00072139"/>
    </source>
</evidence>
<comment type="caution">
    <text evidence="7">The sequence shown here is derived from an EMBL/GenBank/DDBJ whole genome shotgun (WGS) entry which is preliminary data.</text>
</comment>
<evidence type="ECO:0000313" key="8">
    <source>
        <dbReference type="Proteomes" id="UP000012046"/>
    </source>
</evidence>
<dbReference type="Pfam" id="PF00795">
    <property type="entry name" value="CN_hydrolase"/>
    <property type="match status" value="1"/>
</dbReference>
<dbReference type="InterPro" id="IPR001110">
    <property type="entry name" value="UPF0012_CS"/>
</dbReference>
<proteinExistence type="inferred from homology"/>
<name>H3ZEZ0_9ALTE</name>
<gene>
    <name evidence="7" type="ORF">AJE_09624</name>
</gene>
<dbReference type="GO" id="GO:0050152">
    <property type="term" value="F:omega-amidase activity"/>
    <property type="evidence" value="ECO:0007669"/>
    <property type="project" value="UniProtKB-EC"/>
</dbReference>
<evidence type="ECO:0000256" key="1">
    <source>
        <dbReference type="ARBA" id="ARBA00010613"/>
    </source>
</evidence>
<dbReference type="EC" id="3.5.1.3" evidence="3"/>
<comment type="similarity">
    <text evidence="1">Belongs to the carbon-nitrogen hydrolase superfamily. NIT1/NIT2 family.</text>
</comment>
<dbReference type="Gene3D" id="3.60.110.10">
    <property type="entry name" value="Carbon-nitrogen hydrolase"/>
    <property type="match status" value="1"/>
</dbReference>
<keyword evidence="8" id="KW-1185">Reference proteome</keyword>